<evidence type="ECO:0000256" key="1">
    <source>
        <dbReference type="SAM" id="MobiDB-lite"/>
    </source>
</evidence>
<protein>
    <submittedName>
        <fullName evidence="2">Uncharacterized protein</fullName>
    </submittedName>
</protein>
<gene>
    <name evidence="2" type="ORF">FK492_11085</name>
</gene>
<evidence type="ECO:0000313" key="2">
    <source>
        <dbReference type="EMBL" id="TQC75037.1"/>
    </source>
</evidence>
<organism evidence="2 3">
    <name type="scientific">Pantoea dispersa</name>
    <dbReference type="NCBI Taxonomy" id="59814"/>
    <lineage>
        <taxon>Bacteria</taxon>
        <taxon>Pseudomonadati</taxon>
        <taxon>Pseudomonadota</taxon>
        <taxon>Gammaproteobacteria</taxon>
        <taxon>Enterobacterales</taxon>
        <taxon>Erwiniaceae</taxon>
        <taxon>Pantoea</taxon>
    </lineage>
</organism>
<sequence>MTLQLNPHTYSPSHRNAALSSPAQMYRKPGEMLLMNKPDTPVVPATGRADFSRSSLPAHLHYLLTPRPGFSAGQHFVPEYPYMLDAALSVTARRGAVSLAPYHADSDKCALVIERQTLVKFDLPPLHDLVLSYIGLNTYFSEVRFYNRAGRIVAFRRLNASKKRHEVFCFAGMKPVSLVIETSQHSSILLDEMVWNQTVGAGAR</sequence>
<accession>A0ABY2ZYE0</accession>
<dbReference type="EMBL" id="VICF01000003">
    <property type="protein sequence ID" value="TQC75037.1"/>
    <property type="molecule type" value="Genomic_DNA"/>
</dbReference>
<proteinExistence type="predicted"/>
<reference evidence="2 3" key="1">
    <citation type="submission" date="2019-06" db="EMBL/GenBank/DDBJ databases">
        <title>Pantoea dispersa Assembly.</title>
        <authorList>
            <person name="Wang J."/>
        </authorList>
    </citation>
    <scope>NUCLEOTIDE SEQUENCE [LARGE SCALE GENOMIC DNA]</scope>
    <source>
        <strain evidence="3">bio</strain>
    </source>
</reference>
<dbReference type="Proteomes" id="UP000319715">
    <property type="component" value="Unassembled WGS sequence"/>
</dbReference>
<dbReference type="RefSeq" id="WP_141496215.1">
    <property type="nucleotide sequence ID" value="NZ_VICF01000003.1"/>
</dbReference>
<name>A0ABY2ZYE0_9GAMM</name>
<feature type="region of interest" description="Disordered" evidence="1">
    <location>
        <begin position="1"/>
        <end position="21"/>
    </location>
</feature>
<comment type="caution">
    <text evidence="2">The sequence shown here is derived from an EMBL/GenBank/DDBJ whole genome shotgun (WGS) entry which is preliminary data.</text>
</comment>
<evidence type="ECO:0000313" key="3">
    <source>
        <dbReference type="Proteomes" id="UP000319715"/>
    </source>
</evidence>
<keyword evidence="3" id="KW-1185">Reference proteome</keyword>